<dbReference type="NCBIfam" id="TIGR02401">
    <property type="entry name" value="trehalose_TreY"/>
    <property type="match status" value="1"/>
</dbReference>
<keyword evidence="3" id="KW-1185">Reference proteome</keyword>
<dbReference type="Gene3D" id="1.10.150.200">
    <property type="entry name" value="Maltooligosyl trehalose synthase, domain 3"/>
    <property type="match status" value="1"/>
</dbReference>
<feature type="domain" description="Glycosyl hydrolase family 13 catalytic" evidence="1">
    <location>
        <begin position="18"/>
        <end position="479"/>
    </location>
</feature>
<dbReference type="Proteomes" id="UP001204000">
    <property type="component" value="Unassembled WGS sequence"/>
</dbReference>
<dbReference type="InterPro" id="IPR006047">
    <property type="entry name" value="GH13_cat_dom"/>
</dbReference>
<dbReference type="RefSeq" id="WP_253575353.1">
    <property type="nucleotide sequence ID" value="NZ_JAMFTQ010000001.1"/>
</dbReference>
<organism evidence="2 3">
    <name type="scientific">Corynebacterium stercoris</name>
    <dbReference type="NCBI Taxonomy" id="2943490"/>
    <lineage>
        <taxon>Bacteria</taxon>
        <taxon>Bacillati</taxon>
        <taxon>Actinomycetota</taxon>
        <taxon>Actinomycetes</taxon>
        <taxon>Mycobacteriales</taxon>
        <taxon>Corynebacteriaceae</taxon>
        <taxon>Corynebacterium</taxon>
    </lineage>
</organism>
<evidence type="ECO:0000259" key="1">
    <source>
        <dbReference type="SMART" id="SM00642"/>
    </source>
</evidence>
<evidence type="ECO:0000313" key="2">
    <source>
        <dbReference type="EMBL" id="MCP1386686.1"/>
    </source>
</evidence>
<dbReference type="PANTHER" id="PTHR10357:SF216">
    <property type="entry name" value="MALTOOLIGOSYL TREHALOSE SYNTHASE-RELATED"/>
    <property type="match status" value="1"/>
</dbReference>
<protein>
    <submittedName>
        <fullName evidence="2">Malto-oligosyltrehalose synthase</fullName>
    </submittedName>
</protein>
<dbReference type="PANTHER" id="PTHR10357">
    <property type="entry name" value="ALPHA-AMYLASE FAMILY MEMBER"/>
    <property type="match status" value="1"/>
</dbReference>
<reference evidence="2" key="1">
    <citation type="submission" date="2022-05" db="EMBL/GenBank/DDBJ databases">
        <title>Corynebacterium sp. TA-R-1 sp. nov., isolated from human feces.</title>
        <authorList>
            <person name="Shamsuzzaman M."/>
            <person name="Dahal R.H."/>
        </authorList>
    </citation>
    <scope>NUCLEOTIDE SEQUENCE</scope>
    <source>
        <strain evidence="2">TA-R-1</strain>
    </source>
</reference>
<dbReference type="Gene3D" id="1.10.10.470">
    <property type="entry name" value="Maltooligosyl trehalose synthase, domain 4"/>
    <property type="match status" value="1"/>
</dbReference>
<evidence type="ECO:0000313" key="3">
    <source>
        <dbReference type="Proteomes" id="UP001204000"/>
    </source>
</evidence>
<sequence>MRRPITSTYRVQLRGPQADPSGRGFGFADAAEQIPYLRALGVSHIYLSPIFAAVRESNHNYDVTDPTQVNPELGGIEGLRTLADAAHEAGIGIVLDIVPNHLGVETPRTNRWWWDVLKHGRDSEFECYFDIDWHEDNGAGGKLGMPVLGTEGDEDKLELAHLGPEEFPEGAAPDGEDVLKYYDHYFPLAPGSYESLDDDPREVYERQAYRLMYWRDGVISYRRFFSVNGLAGIRQEDPLVFEHTHRALRQIIAEDLIDGIRVDHPDGLTNPFDYLTRLRDLIGEDRWLVVEKILGVTEPLDPRLSVDGTTGYDAMRELDGVFVDRSAEDSLSMLALQQSGSTWDEAAIEAAEHQLKREVASAELGAEIRRLVRAIRRDNFSTAGQEVSDEDLTSTVIELVAAMPVYRADYRSLSRITSSVIAEMARKFPSRSDALDLIAAAMLAEGEAKTRFAQVCGAVMAKGVEDTLFYRASRLVALQEVGGAPGRFGVGVAEFHLLQQERAQLWPRAMTSLTTHDTKRTEDTRARMIELTEMPNDFAELVRQVAAMVPPPDTATGHFLMQNILGVWPADGQITEALQERLHLYAVKAVREAGVKSSWFDQDAAYEQAVTDWIDALLMGPVTGLITTHVQRLHRGGVQVSLGRKVLQLAGAGVPDTYQGQEFMDFSLVDPDNRRFVDYTARVQSLTQYLEAREAEDFDLASYLYGDTEEQPEEAREGCYPGLDGRIADLAKQIIVREGLHLRRQYSDVFLRGEHQAVFAVGKAHDHLVGIARGDASVGGAKGLSVIALATRLPLELEARGGWGDTTVQLPDGEWTDRLTGRTFSGAVPVADVLATLPAALLVSASLTESSKL</sequence>
<gene>
    <name evidence="2" type="primary">treY</name>
    <name evidence="2" type="ORF">M5J20_00525</name>
</gene>
<dbReference type="CDD" id="cd11336">
    <property type="entry name" value="AmyAc_MTSase"/>
    <property type="match status" value="1"/>
</dbReference>
<comment type="caution">
    <text evidence="2">The sequence shown here is derived from an EMBL/GenBank/DDBJ whole genome shotgun (WGS) entry which is preliminary data.</text>
</comment>
<accession>A0ABT1FY44</accession>
<dbReference type="SUPFAM" id="SSF51445">
    <property type="entry name" value="(Trans)glycosidases"/>
    <property type="match status" value="1"/>
</dbReference>
<dbReference type="InterPro" id="IPR012767">
    <property type="entry name" value="Trehalose_TreY"/>
</dbReference>
<dbReference type="Pfam" id="PF00128">
    <property type="entry name" value="Alpha-amylase"/>
    <property type="match status" value="1"/>
</dbReference>
<dbReference type="EMBL" id="JAMFTQ010000001">
    <property type="protein sequence ID" value="MCP1386686.1"/>
    <property type="molecule type" value="Genomic_DNA"/>
</dbReference>
<dbReference type="Gene3D" id="3.20.20.80">
    <property type="entry name" value="Glycosidases"/>
    <property type="match status" value="1"/>
</dbReference>
<name>A0ABT1FY44_9CORY</name>
<dbReference type="InterPro" id="IPR017853">
    <property type="entry name" value="GH"/>
</dbReference>
<dbReference type="SMART" id="SM00642">
    <property type="entry name" value="Aamy"/>
    <property type="match status" value="1"/>
</dbReference>
<proteinExistence type="predicted"/>
<dbReference type="InterPro" id="IPR013797">
    <property type="entry name" value="Maltooligo_trehalose_synth_4"/>
</dbReference>
<dbReference type="Gene3D" id="3.30.1590.10">
    <property type="entry name" value="Maltooligosyl trehalose synthase, domain 2"/>
    <property type="match status" value="1"/>
</dbReference>